<feature type="transmembrane region" description="Helical" evidence="7">
    <location>
        <begin position="218"/>
        <end position="237"/>
    </location>
</feature>
<dbReference type="Gene3D" id="1.10.3720.10">
    <property type="entry name" value="MetI-like"/>
    <property type="match status" value="1"/>
</dbReference>
<feature type="transmembrane region" description="Helical" evidence="7">
    <location>
        <begin position="154"/>
        <end position="175"/>
    </location>
</feature>
<dbReference type="SUPFAM" id="SSF161098">
    <property type="entry name" value="MetI-like"/>
    <property type="match status" value="1"/>
</dbReference>
<dbReference type="PROSITE" id="PS50928">
    <property type="entry name" value="ABC_TM1"/>
    <property type="match status" value="1"/>
</dbReference>
<evidence type="ECO:0000313" key="10">
    <source>
        <dbReference type="EMBL" id="GAA1695076.1"/>
    </source>
</evidence>
<dbReference type="InterPro" id="IPR035906">
    <property type="entry name" value="MetI-like_sf"/>
</dbReference>
<dbReference type="RefSeq" id="WP_344492551.1">
    <property type="nucleotide sequence ID" value="NZ_BAAAQF010000034.1"/>
</dbReference>
<name>A0ABN2HX82_9ACTN</name>
<gene>
    <name evidence="10" type="ORF">GCM10009830_48640</name>
</gene>
<keyword evidence="3" id="KW-1003">Cell membrane</keyword>
<proteinExistence type="inferred from homology"/>
<feature type="transmembrane region" description="Helical" evidence="7">
    <location>
        <begin position="311"/>
        <end position="335"/>
    </location>
</feature>
<comment type="similarity">
    <text evidence="7">Belongs to the binding-protein-dependent transport system permease family.</text>
</comment>
<keyword evidence="2 7" id="KW-0813">Transport</keyword>
<dbReference type="InterPro" id="IPR050809">
    <property type="entry name" value="UgpAE/MalFG_permease"/>
</dbReference>
<dbReference type="Proteomes" id="UP001499851">
    <property type="component" value="Unassembled WGS sequence"/>
</dbReference>
<evidence type="ECO:0000256" key="8">
    <source>
        <dbReference type="SAM" id="MobiDB-lite"/>
    </source>
</evidence>
<evidence type="ECO:0000256" key="7">
    <source>
        <dbReference type="RuleBase" id="RU363032"/>
    </source>
</evidence>
<evidence type="ECO:0000256" key="6">
    <source>
        <dbReference type="ARBA" id="ARBA00023136"/>
    </source>
</evidence>
<feature type="region of interest" description="Disordered" evidence="8">
    <location>
        <begin position="1"/>
        <end position="43"/>
    </location>
</feature>
<evidence type="ECO:0000313" key="11">
    <source>
        <dbReference type="Proteomes" id="UP001499851"/>
    </source>
</evidence>
<evidence type="ECO:0000256" key="2">
    <source>
        <dbReference type="ARBA" id="ARBA00022448"/>
    </source>
</evidence>
<feature type="transmembrane region" description="Helical" evidence="7">
    <location>
        <begin position="258"/>
        <end position="279"/>
    </location>
</feature>
<protein>
    <submittedName>
        <fullName evidence="10">ABC transporter permease subunit</fullName>
    </submittedName>
</protein>
<feature type="transmembrane region" description="Helical" evidence="7">
    <location>
        <begin position="117"/>
        <end position="142"/>
    </location>
</feature>
<keyword evidence="11" id="KW-1185">Reference proteome</keyword>
<reference evidence="10 11" key="1">
    <citation type="journal article" date="2019" name="Int. J. Syst. Evol. Microbiol.">
        <title>The Global Catalogue of Microorganisms (GCM) 10K type strain sequencing project: providing services to taxonomists for standard genome sequencing and annotation.</title>
        <authorList>
            <consortium name="The Broad Institute Genomics Platform"/>
            <consortium name="The Broad Institute Genome Sequencing Center for Infectious Disease"/>
            <person name="Wu L."/>
            <person name="Ma J."/>
        </authorList>
    </citation>
    <scope>NUCLEOTIDE SEQUENCE [LARGE SCALE GENOMIC DNA]</scope>
    <source>
        <strain evidence="10 11">JCM 16001</strain>
    </source>
</reference>
<accession>A0ABN2HX82</accession>
<evidence type="ECO:0000256" key="5">
    <source>
        <dbReference type="ARBA" id="ARBA00022989"/>
    </source>
</evidence>
<dbReference type="InterPro" id="IPR000515">
    <property type="entry name" value="MetI-like"/>
</dbReference>
<dbReference type="PANTHER" id="PTHR43227:SF11">
    <property type="entry name" value="BLL4140 PROTEIN"/>
    <property type="match status" value="1"/>
</dbReference>
<dbReference type="EMBL" id="BAAAQF010000034">
    <property type="protein sequence ID" value="GAA1695076.1"/>
    <property type="molecule type" value="Genomic_DNA"/>
</dbReference>
<comment type="caution">
    <text evidence="10">The sequence shown here is derived from an EMBL/GenBank/DDBJ whole genome shotgun (WGS) entry which is preliminary data.</text>
</comment>
<feature type="transmembrane region" description="Helical" evidence="7">
    <location>
        <begin position="57"/>
        <end position="76"/>
    </location>
</feature>
<comment type="subcellular location">
    <subcellularLocation>
        <location evidence="1 7">Cell membrane</location>
        <topology evidence="1 7">Multi-pass membrane protein</topology>
    </subcellularLocation>
</comment>
<dbReference type="PANTHER" id="PTHR43227">
    <property type="entry name" value="BLL4140 PROTEIN"/>
    <property type="match status" value="1"/>
</dbReference>
<organism evidence="10 11">
    <name type="scientific">Glycomyces endophyticus</name>
    <dbReference type="NCBI Taxonomy" id="480996"/>
    <lineage>
        <taxon>Bacteria</taxon>
        <taxon>Bacillati</taxon>
        <taxon>Actinomycetota</taxon>
        <taxon>Actinomycetes</taxon>
        <taxon>Glycomycetales</taxon>
        <taxon>Glycomycetaceae</taxon>
        <taxon>Glycomyces</taxon>
    </lineage>
</organism>
<evidence type="ECO:0000256" key="3">
    <source>
        <dbReference type="ARBA" id="ARBA00022475"/>
    </source>
</evidence>
<evidence type="ECO:0000256" key="4">
    <source>
        <dbReference type="ARBA" id="ARBA00022692"/>
    </source>
</evidence>
<keyword evidence="5 7" id="KW-1133">Transmembrane helix</keyword>
<feature type="domain" description="ABC transmembrane type-1" evidence="9">
    <location>
        <begin position="118"/>
        <end position="332"/>
    </location>
</feature>
<sequence length="345" mass="38851">MPLTQNEQSPRASARGAGGSDGSDRSARPREGTPVRQPRRLDRKRRQTWREAFRRDWQLYSLALVPLIFFAIFRYGPMIGNVIAFRKFRPGGSIFGDEWVGLRYIEMFINDPTFWHVFANTAILGGLTLLVCFPLPIALALLLNEVRKQHFKKIVQSISYLPHFLSIVIVVGMVMQLLSLEGTVNQIIGAFGGEAIPFVQRPEWFRTIYVGSEAWQTVGWGTILYLAALTTIDESLYEAARIDGAGRWRQTWHVTLPGIRPTMITLLVLNIGSFLNVGFEKVFLLYNPLTYETADVISTYLYRVGLMSNNLSYAAAIGLFQAVIGLVMVLSANLVSRRITGTSLW</sequence>
<dbReference type="CDD" id="cd06261">
    <property type="entry name" value="TM_PBP2"/>
    <property type="match status" value="1"/>
</dbReference>
<evidence type="ECO:0000256" key="1">
    <source>
        <dbReference type="ARBA" id="ARBA00004651"/>
    </source>
</evidence>
<feature type="compositionally biased region" description="Basic and acidic residues" evidence="8">
    <location>
        <begin position="22"/>
        <end position="33"/>
    </location>
</feature>
<dbReference type="Pfam" id="PF00528">
    <property type="entry name" value="BPD_transp_1"/>
    <property type="match status" value="1"/>
</dbReference>
<evidence type="ECO:0000259" key="9">
    <source>
        <dbReference type="PROSITE" id="PS50928"/>
    </source>
</evidence>
<keyword evidence="6 7" id="KW-0472">Membrane</keyword>
<keyword evidence="4 7" id="KW-0812">Transmembrane</keyword>